<evidence type="ECO:0000313" key="11">
    <source>
        <dbReference type="Proteomes" id="UP001484199"/>
    </source>
</evidence>
<keyword evidence="11" id="KW-1185">Reference proteome</keyword>
<dbReference type="Gene3D" id="3.40.50.300">
    <property type="entry name" value="P-loop containing nucleotide triphosphate hydrolases"/>
    <property type="match status" value="1"/>
</dbReference>
<keyword evidence="8" id="KW-0235">DNA replication</keyword>
<sequence length="575" mass="67544">MKYIALYRKHRPKNFQNIVGQTIIIQTLKNAIKYQKIHHCYLFSGNKGVGKTTLAKVLTKAINCSFFLKQEDCCDIHNNENCCEFCLSIDQNKTLDFIEIDGASYSGVDDIRELKDKLFYKSDFLKYKVYIIDEIHVLSPNAFNALLKVLEEPSPNVIFILITSEYHKIPENLFSRTQYFYLNNISSQDIQKKIKSISNIEKISISDAAVNKISSYSRGSLRDALNVLDQVSSYKNDIIEEKDVLEILELVSEENIHKLSQVLFQNNIKNLITFLENILTPNTNYVLFLNDFVNFFQKQVIHYFKNNDDSFVVWSNFDYQSRDKILQKLFELQNNLTLSQNKRNFLIIGFIQINHFVFSLNQVPKMSYSNEKQINLSKTQLNINIQKQKFLDDTSFISNIQVKENNLSTFKKNFVFNIINILNNSDIITKELICKGWRKLQNYPISKLSHTARLLYNSQFLMINFNKEILLSCRDDIEYGQFLKHDIRNEIKQILNAKKTLIKEYFVILNKDWENIIKPVYLKFLKTKKKEDLDLSLFKTDFYEINSSLNIEQNQLIIVKLARRLFASDDLEIIN</sequence>
<keyword evidence="6 8" id="KW-0239">DNA-directed DNA polymerase</keyword>
<evidence type="ECO:0000259" key="9">
    <source>
        <dbReference type="SMART" id="SM00382"/>
    </source>
</evidence>
<comment type="similarity">
    <text evidence="1 8">Belongs to the DnaX/STICHEL family.</text>
</comment>
<dbReference type="PANTHER" id="PTHR11669">
    <property type="entry name" value="REPLICATION FACTOR C / DNA POLYMERASE III GAMMA-TAU SUBUNIT"/>
    <property type="match status" value="1"/>
</dbReference>
<name>A0ABZ2U9N2_ASHYP</name>
<protein>
    <recommendedName>
        <fullName evidence="8">DNA polymerase III subunit gamma/tau</fullName>
        <ecNumber evidence="8">2.7.7.7</ecNumber>
    </recommendedName>
</protein>
<dbReference type="InterPro" id="IPR003593">
    <property type="entry name" value="AAA+_ATPase"/>
</dbReference>
<dbReference type="CDD" id="cd00009">
    <property type="entry name" value="AAA"/>
    <property type="match status" value="1"/>
</dbReference>
<dbReference type="InterPro" id="IPR027417">
    <property type="entry name" value="P-loop_NTPase"/>
</dbReference>
<keyword evidence="5 8" id="KW-0067">ATP-binding</keyword>
<dbReference type="RefSeq" id="WP_341266791.1">
    <property type="nucleotide sequence ID" value="NZ_CP146843.1"/>
</dbReference>
<keyword evidence="4" id="KW-0862">Zinc</keyword>
<dbReference type="EC" id="2.7.7.7" evidence="8"/>
<evidence type="ECO:0000313" key="10">
    <source>
        <dbReference type="EMBL" id="WYY26387.1"/>
    </source>
</evidence>
<evidence type="ECO:0000256" key="3">
    <source>
        <dbReference type="ARBA" id="ARBA00022741"/>
    </source>
</evidence>
<comment type="function">
    <text evidence="8">DNA polymerase III is a complex, multichain enzyme responsible for most of the replicative synthesis in bacteria. This DNA polymerase also exhibits 3' to 5' exonuclease activity.</text>
</comment>
<dbReference type="NCBIfam" id="TIGR02397">
    <property type="entry name" value="dnaX_nterm"/>
    <property type="match status" value="1"/>
</dbReference>
<keyword evidence="8" id="KW-0808">Transferase</keyword>
<dbReference type="InterPro" id="IPR045085">
    <property type="entry name" value="HLD_clamp_pol_III_gamma_tau"/>
</dbReference>
<keyword evidence="2" id="KW-0479">Metal-binding</keyword>
<comment type="catalytic activity">
    <reaction evidence="7 8">
        <text>DNA(n) + a 2'-deoxyribonucleoside 5'-triphosphate = DNA(n+1) + diphosphate</text>
        <dbReference type="Rhea" id="RHEA:22508"/>
        <dbReference type="Rhea" id="RHEA-COMP:17339"/>
        <dbReference type="Rhea" id="RHEA-COMP:17340"/>
        <dbReference type="ChEBI" id="CHEBI:33019"/>
        <dbReference type="ChEBI" id="CHEBI:61560"/>
        <dbReference type="ChEBI" id="CHEBI:173112"/>
        <dbReference type="EC" id="2.7.7.7"/>
    </reaction>
</comment>
<comment type="subunit">
    <text evidence="8">DNA polymerase III contains a core (composed of alpha, epsilon and theta chains) that associates with a tau subunit. This core dimerizes to form the POLIII' complex. PolIII' associates with the gamma complex (composed of gamma, delta, delta', psi and chi chains) and with the beta chain to form the complete DNA polymerase III complex.</text>
</comment>
<accession>A0ABZ2U9N2</accession>
<dbReference type="CDD" id="cd18137">
    <property type="entry name" value="HLD_clamp_pol_III_gamma_tau"/>
    <property type="match status" value="1"/>
</dbReference>
<keyword evidence="3 8" id="KW-0547">Nucleotide-binding</keyword>
<dbReference type="EMBL" id="CP146843">
    <property type="protein sequence ID" value="WYY26387.1"/>
    <property type="molecule type" value="Genomic_DNA"/>
</dbReference>
<dbReference type="SMART" id="SM00382">
    <property type="entry name" value="AAA"/>
    <property type="match status" value="1"/>
</dbReference>
<dbReference type="InterPro" id="IPR012763">
    <property type="entry name" value="DNA_pol_III_sug/sutau_N"/>
</dbReference>
<organism evidence="10 11">
    <name type="scientific">Ash yellows phytoplasma</name>
    <dbReference type="NCBI Taxonomy" id="35780"/>
    <lineage>
        <taxon>Bacteria</taxon>
        <taxon>Bacillati</taxon>
        <taxon>Mycoplasmatota</taxon>
        <taxon>Mollicutes</taxon>
        <taxon>Acholeplasmatales</taxon>
        <taxon>Acholeplasmataceae</taxon>
        <taxon>Candidatus Phytoplasma</taxon>
        <taxon>16SrVII (Ash yellows group)</taxon>
    </lineage>
</organism>
<evidence type="ECO:0000256" key="7">
    <source>
        <dbReference type="ARBA" id="ARBA00049244"/>
    </source>
</evidence>
<feature type="domain" description="AAA+ ATPase" evidence="9">
    <location>
        <begin position="37"/>
        <end position="184"/>
    </location>
</feature>
<evidence type="ECO:0000256" key="5">
    <source>
        <dbReference type="ARBA" id="ARBA00022840"/>
    </source>
</evidence>
<proteinExistence type="inferred from homology"/>
<dbReference type="Pfam" id="PF22608">
    <property type="entry name" value="DNAX_ATPase_lid"/>
    <property type="match status" value="1"/>
</dbReference>
<dbReference type="SUPFAM" id="SSF52540">
    <property type="entry name" value="P-loop containing nucleoside triphosphate hydrolases"/>
    <property type="match status" value="1"/>
</dbReference>
<reference evidence="10" key="1">
    <citation type="submission" date="2024-03" db="EMBL/GenBank/DDBJ databases">
        <title>The Complete Genome of 'Candidatus Phytoplasma fraxini' AshY1 from the Ash Yellows Group.</title>
        <authorList>
            <person name="Boehm J.W."/>
            <person name="Huettel B."/>
            <person name="Schneider B."/>
            <person name="Kube M."/>
        </authorList>
    </citation>
    <scope>NUCLEOTIDE SEQUENCE [LARGE SCALE GENOMIC DNA]</scope>
    <source>
        <strain evidence="10">AshY1</strain>
    </source>
</reference>
<evidence type="ECO:0000256" key="2">
    <source>
        <dbReference type="ARBA" id="ARBA00022723"/>
    </source>
</evidence>
<evidence type="ECO:0000256" key="4">
    <source>
        <dbReference type="ARBA" id="ARBA00022833"/>
    </source>
</evidence>
<evidence type="ECO:0000256" key="6">
    <source>
        <dbReference type="ARBA" id="ARBA00022932"/>
    </source>
</evidence>
<dbReference type="Proteomes" id="UP001484199">
    <property type="component" value="Chromosome"/>
</dbReference>
<keyword evidence="8" id="KW-0548">Nucleotidyltransferase</keyword>
<dbReference type="Pfam" id="PF13177">
    <property type="entry name" value="DNA_pol3_delta2"/>
    <property type="match status" value="1"/>
</dbReference>
<dbReference type="Gene3D" id="1.10.8.60">
    <property type="match status" value="1"/>
</dbReference>
<dbReference type="InterPro" id="IPR050238">
    <property type="entry name" value="DNA_Rep/Repair_Clamp_Loader"/>
</dbReference>
<dbReference type="PANTHER" id="PTHR11669:SF0">
    <property type="entry name" value="PROTEIN STICHEL-LIKE 2"/>
    <property type="match status" value="1"/>
</dbReference>
<gene>
    <name evidence="8" type="primary">dnaX</name>
    <name evidence="10" type="ORF">AshY1_02560</name>
</gene>
<evidence type="ECO:0000256" key="8">
    <source>
        <dbReference type="RuleBase" id="RU364063"/>
    </source>
</evidence>
<evidence type="ECO:0000256" key="1">
    <source>
        <dbReference type="ARBA" id="ARBA00006360"/>
    </source>
</evidence>